<gene>
    <name evidence="2" type="ORF">DFR56_104216</name>
</gene>
<dbReference type="Proteomes" id="UP000247978">
    <property type="component" value="Unassembled WGS sequence"/>
</dbReference>
<feature type="transmembrane region" description="Helical" evidence="1">
    <location>
        <begin position="114"/>
        <end position="132"/>
    </location>
</feature>
<feature type="transmembrane region" description="Helical" evidence="1">
    <location>
        <begin position="77"/>
        <end position="102"/>
    </location>
</feature>
<feature type="transmembrane region" description="Helical" evidence="1">
    <location>
        <begin position="137"/>
        <end position="156"/>
    </location>
</feature>
<dbReference type="OrthoDB" id="2721313at2"/>
<sequence>MLALLKKDLLLNSWLSYSSFCLFILGAYITILSPYITFFISFFAFCYSVFYSDDRYRVNQFIISLPIKRKTMIQSRYLYCMLIVVLIIVLQKVYMLLLLPVLPEHYYIYGWRDMVLLLCIGFLAIAIAIPILHMVQAIYAFVIFMVLNSIFTFFLLDELVKVLHLKDEIIFNKLDAGFVLLLEKYIPYYPYIVLTIVTGIILYFSMLLTVKIFNTKNC</sequence>
<feature type="transmembrane region" description="Helical" evidence="1">
    <location>
        <begin position="35"/>
        <end position="52"/>
    </location>
</feature>
<protein>
    <submittedName>
        <fullName evidence="2">ABC-2 family transporter</fullName>
    </submittedName>
</protein>
<reference evidence="2 3" key="1">
    <citation type="submission" date="2018-05" db="EMBL/GenBank/DDBJ databases">
        <title>Genomic Encyclopedia of Type Strains, Phase IV (KMG-IV): sequencing the most valuable type-strain genomes for metagenomic binning, comparative biology and taxonomic classification.</title>
        <authorList>
            <person name="Goeker M."/>
        </authorList>
    </citation>
    <scope>NUCLEOTIDE SEQUENCE [LARGE SCALE GENOMIC DNA]</scope>
    <source>
        <strain evidence="2 3">DSM 28556</strain>
    </source>
</reference>
<organism evidence="2 3">
    <name type="scientific">Pseudogracilibacillus auburnensis</name>
    <dbReference type="NCBI Taxonomy" id="1494959"/>
    <lineage>
        <taxon>Bacteria</taxon>
        <taxon>Bacillati</taxon>
        <taxon>Bacillota</taxon>
        <taxon>Bacilli</taxon>
        <taxon>Bacillales</taxon>
        <taxon>Bacillaceae</taxon>
        <taxon>Pseudogracilibacillus</taxon>
    </lineage>
</organism>
<dbReference type="AlphaFoldDB" id="A0A2V3W170"/>
<keyword evidence="1" id="KW-0472">Membrane</keyword>
<dbReference type="EMBL" id="QJJQ01000004">
    <property type="protein sequence ID" value="PXW88063.1"/>
    <property type="molecule type" value="Genomic_DNA"/>
</dbReference>
<dbReference type="RefSeq" id="WP_110394881.1">
    <property type="nucleotide sequence ID" value="NZ_JBHUHB010000001.1"/>
</dbReference>
<name>A0A2V3W170_9BACI</name>
<evidence type="ECO:0000313" key="2">
    <source>
        <dbReference type="EMBL" id="PXW88063.1"/>
    </source>
</evidence>
<dbReference type="Pfam" id="PF13346">
    <property type="entry name" value="ABC2_membrane_5"/>
    <property type="match status" value="1"/>
</dbReference>
<feature type="transmembrane region" description="Helical" evidence="1">
    <location>
        <begin position="9"/>
        <end position="29"/>
    </location>
</feature>
<proteinExistence type="predicted"/>
<evidence type="ECO:0000256" key="1">
    <source>
        <dbReference type="SAM" id="Phobius"/>
    </source>
</evidence>
<comment type="caution">
    <text evidence="2">The sequence shown here is derived from an EMBL/GenBank/DDBJ whole genome shotgun (WGS) entry which is preliminary data.</text>
</comment>
<feature type="transmembrane region" description="Helical" evidence="1">
    <location>
        <begin position="188"/>
        <end position="210"/>
    </location>
</feature>
<keyword evidence="1" id="KW-1133">Transmembrane helix</keyword>
<keyword evidence="3" id="KW-1185">Reference proteome</keyword>
<evidence type="ECO:0000313" key="3">
    <source>
        <dbReference type="Proteomes" id="UP000247978"/>
    </source>
</evidence>
<accession>A0A2V3W170</accession>
<keyword evidence="1" id="KW-0812">Transmembrane</keyword>
<dbReference type="InterPro" id="IPR025699">
    <property type="entry name" value="ABC2_memb-like"/>
</dbReference>